<name>A0A9P6ZJQ6_9AGAM</name>
<organism evidence="2 3">
    <name type="scientific">Suillus placidus</name>
    <dbReference type="NCBI Taxonomy" id="48579"/>
    <lineage>
        <taxon>Eukaryota</taxon>
        <taxon>Fungi</taxon>
        <taxon>Dikarya</taxon>
        <taxon>Basidiomycota</taxon>
        <taxon>Agaricomycotina</taxon>
        <taxon>Agaricomycetes</taxon>
        <taxon>Agaricomycetidae</taxon>
        <taxon>Boletales</taxon>
        <taxon>Suillineae</taxon>
        <taxon>Suillaceae</taxon>
        <taxon>Suillus</taxon>
    </lineage>
</organism>
<gene>
    <name evidence="2" type="ORF">EV702DRAFT_701479</name>
</gene>
<dbReference type="CDD" id="cd23422">
    <property type="entry name" value="beta-trefoil_Ricin_MPL_CNL"/>
    <property type="match status" value="1"/>
</dbReference>
<feature type="domain" description="Ricin B lectin" evidence="1">
    <location>
        <begin position="72"/>
        <end position="159"/>
    </location>
</feature>
<comment type="caution">
    <text evidence="2">The sequence shown here is derived from an EMBL/GenBank/DDBJ whole genome shotgun (WGS) entry which is preliminary data.</text>
</comment>
<evidence type="ECO:0000313" key="3">
    <source>
        <dbReference type="Proteomes" id="UP000714275"/>
    </source>
</evidence>
<dbReference type="SUPFAM" id="SSF50370">
    <property type="entry name" value="Ricin B-like lectins"/>
    <property type="match status" value="1"/>
</dbReference>
<evidence type="ECO:0000259" key="1">
    <source>
        <dbReference type="Pfam" id="PF14200"/>
    </source>
</evidence>
<dbReference type="EMBL" id="JABBWD010000073">
    <property type="protein sequence ID" value="KAG1769278.1"/>
    <property type="molecule type" value="Genomic_DNA"/>
</dbReference>
<evidence type="ECO:0000313" key="2">
    <source>
        <dbReference type="EMBL" id="KAG1769278.1"/>
    </source>
</evidence>
<dbReference type="OrthoDB" id="2131701at2759"/>
<dbReference type="Proteomes" id="UP000714275">
    <property type="component" value="Unassembled WGS sequence"/>
</dbReference>
<dbReference type="InterPro" id="IPR000772">
    <property type="entry name" value="Ricin_B_lectin"/>
</dbReference>
<dbReference type="Pfam" id="PF14200">
    <property type="entry name" value="RicinB_lectin_2"/>
    <property type="match status" value="1"/>
</dbReference>
<keyword evidence="3" id="KW-1185">Reference proteome</keyword>
<dbReference type="InterPro" id="IPR035992">
    <property type="entry name" value="Ricin_B-like_lectins"/>
</dbReference>
<accession>A0A9P6ZJQ6</accession>
<proteinExistence type="predicted"/>
<dbReference type="Gene3D" id="2.80.10.50">
    <property type="match status" value="1"/>
</dbReference>
<reference evidence="2" key="1">
    <citation type="journal article" date="2020" name="New Phytol.">
        <title>Comparative genomics reveals dynamic genome evolution in host specialist ectomycorrhizal fungi.</title>
        <authorList>
            <person name="Lofgren L.A."/>
            <person name="Nguyen N.H."/>
            <person name="Vilgalys R."/>
            <person name="Ruytinx J."/>
            <person name="Liao H.L."/>
            <person name="Branco S."/>
            <person name="Kuo A."/>
            <person name="LaButti K."/>
            <person name="Lipzen A."/>
            <person name="Andreopoulos W."/>
            <person name="Pangilinan J."/>
            <person name="Riley R."/>
            <person name="Hundley H."/>
            <person name="Na H."/>
            <person name="Barry K."/>
            <person name="Grigoriev I.V."/>
            <person name="Stajich J.E."/>
            <person name="Kennedy P.G."/>
        </authorList>
    </citation>
    <scope>NUCLEOTIDE SEQUENCE</scope>
    <source>
        <strain evidence="2">DOB743</strain>
    </source>
</reference>
<sequence>MELSDFGSSANGTKVQLRGSWLGANQIWALAERVSILNQHIYNLRNCQGGTAVDLSGGDNHTIIGYHPHEGPNQAWIFEQDGDQNGWFIKSLRSGQYLGIEGNAYNGIAVVAIPYPFKWDVRDSDVQGVLGIRILVHGTNYSMELSDFGSSANGTKIQLLDSWAGANQIWITLER</sequence>
<dbReference type="AlphaFoldDB" id="A0A9P6ZJQ6"/>
<protein>
    <submittedName>
        <fullName evidence="2">Ricin B lectin domain-containing protein</fullName>
    </submittedName>
</protein>